<evidence type="ECO:0000313" key="2">
    <source>
        <dbReference type="EMBL" id="KAI3439004.1"/>
    </source>
</evidence>
<feature type="compositionally biased region" description="Low complexity" evidence="1">
    <location>
        <begin position="484"/>
        <end position="498"/>
    </location>
</feature>
<dbReference type="AlphaFoldDB" id="A0A9D4U1C9"/>
<feature type="region of interest" description="Disordered" evidence="1">
    <location>
        <begin position="470"/>
        <end position="518"/>
    </location>
</feature>
<organism evidence="2 3">
    <name type="scientific">Chlorella vulgaris</name>
    <name type="common">Green alga</name>
    <dbReference type="NCBI Taxonomy" id="3077"/>
    <lineage>
        <taxon>Eukaryota</taxon>
        <taxon>Viridiplantae</taxon>
        <taxon>Chlorophyta</taxon>
        <taxon>core chlorophytes</taxon>
        <taxon>Trebouxiophyceae</taxon>
        <taxon>Chlorellales</taxon>
        <taxon>Chlorellaceae</taxon>
        <taxon>Chlorella clade</taxon>
        <taxon>Chlorella</taxon>
    </lineage>
</organism>
<protein>
    <submittedName>
        <fullName evidence="2">Uncharacterized protein</fullName>
    </submittedName>
</protein>
<evidence type="ECO:0000256" key="1">
    <source>
        <dbReference type="SAM" id="MobiDB-lite"/>
    </source>
</evidence>
<keyword evidence="3" id="KW-1185">Reference proteome</keyword>
<reference evidence="2" key="2">
    <citation type="submission" date="2020-11" db="EMBL/GenBank/DDBJ databases">
        <authorList>
            <person name="Cecchin M."/>
            <person name="Marcolungo L."/>
            <person name="Rossato M."/>
            <person name="Girolomoni L."/>
            <person name="Cosentino E."/>
            <person name="Cuine S."/>
            <person name="Li-Beisson Y."/>
            <person name="Delledonne M."/>
            <person name="Ballottari M."/>
        </authorList>
    </citation>
    <scope>NUCLEOTIDE SEQUENCE</scope>
    <source>
        <strain evidence="2">211/11P</strain>
        <tissue evidence="2">Whole cell</tissue>
    </source>
</reference>
<gene>
    <name evidence="2" type="ORF">D9Q98_001416</name>
</gene>
<feature type="region of interest" description="Disordered" evidence="1">
    <location>
        <begin position="94"/>
        <end position="132"/>
    </location>
</feature>
<comment type="caution">
    <text evidence="2">The sequence shown here is derived from an EMBL/GenBank/DDBJ whole genome shotgun (WGS) entry which is preliminary data.</text>
</comment>
<evidence type="ECO:0000313" key="3">
    <source>
        <dbReference type="Proteomes" id="UP001055712"/>
    </source>
</evidence>
<sequence>MCGSGFPATKRRPNGALAPRSENLASYAYGGPPTGHLAMALLPTPPPLPKPLVVLQQPGTSSELEECSLTRPGSSLGQGQGVHNVLEAPAPKKQCTALDGSSSQRHPVQQLQQQRGGEGIEDDCSQQQQQGAGASAEGALVYDVDAAEAEAVEALLAAAAGRGLSCAQTSGSQLKGVEFSAGGSPRRSLQHDPAALQEFLALHASFNLPARRQHAMTASLRMLQCYRDAALEDPLHSEEIMAHTHRYAVLLRLLASDAPEEQTSITSGVLALAKRFLRELRSFRCIARRNMQGAGLAEVGARSAGTQAPAPRNGHELQEARARADAAEQRAVTAEGLVKHLWQCVQSLQQASSVAPTPGPAAAADCHALQQQLAAAQTELSALHEERQLVMAAGEYAVQLRQDLEQETEAAKQHAWAGAASLCRQMHEAYLLQQQQQQQQHGGEAGAEGAALRGHAVDCSSGAALAQLEAGARTQAEPRSSKESATAPPFSAAAAASTGLEPLPEMQQQGQPLSWVQR</sequence>
<proteinExistence type="predicted"/>
<dbReference type="Proteomes" id="UP001055712">
    <property type="component" value="Unassembled WGS sequence"/>
</dbReference>
<accession>A0A9D4U1C9</accession>
<feature type="region of interest" description="Disordered" evidence="1">
    <location>
        <begin position="57"/>
        <end position="79"/>
    </location>
</feature>
<reference evidence="2" key="1">
    <citation type="journal article" date="2019" name="Plant J.">
        <title>Chlorella vulgaris genome assembly and annotation reveals the molecular basis for metabolic acclimation to high light conditions.</title>
        <authorList>
            <person name="Cecchin M."/>
            <person name="Marcolungo L."/>
            <person name="Rossato M."/>
            <person name="Girolomoni L."/>
            <person name="Cosentino E."/>
            <person name="Cuine S."/>
            <person name="Li-Beisson Y."/>
            <person name="Delledonne M."/>
            <person name="Ballottari M."/>
        </authorList>
    </citation>
    <scope>NUCLEOTIDE SEQUENCE</scope>
    <source>
        <strain evidence="2">211/11P</strain>
    </source>
</reference>
<feature type="compositionally biased region" description="Polar residues" evidence="1">
    <location>
        <begin position="506"/>
        <end position="518"/>
    </location>
</feature>
<dbReference type="EMBL" id="SIDB01000001">
    <property type="protein sequence ID" value="KAI3439004.1"/>
    <property type="molecule type" value="Genomic_DNA"/>
</dbReference>
<name>A0A9D4U1C9_CHLVU</name>